<evidence type="ECO:0000256" key="1">
    <source>
        <dbReference type="SAM" id="Phobius"/>
    </source>
</evidence>
<feature type="transmembrane region" description="Helical" evidence="1">
    <location>
        <begin position="68"/>
        <end position="92"/>
    </location>
</feature>
<accession>A0A2A5WPT3</accession>
<evidence type="ECO:0000259" key="2">
    <source>
        <dbReference type="Pfam" id="PF20349"/>
    </source>
</evidence>
<comment type="caution">
    <text evidence="3">The sequence shown here is derived from an EMBL/GenBank/DDBJ whole genome shotgun (WGS) entry which is preliminary data.</text>
</comment>
<gene>
    <name evidence="3" type="ORF">CNE99_07165</name>
</gene>
<reference evidence="3 4" key="1">
    <citation type="submission" date="2017-08" db="EMBL/GenBank/DDBJ databases">
        <title>Fine stratification of microbial communities through a metagenomic profile of the photic zone.</title>
        <authorList>
            <person name="Haro-Moreno J.M."/>
            <person name="Lopez-Perez M."/>
            <person name="De La Torre J."/>
            <person name="Picazo A."/>
            <person name="Camacho A."/>
            <person name="Rodriguez-Valera F."/>
        </authorList>
    </citation>
    <scope>NUCLEOTIDE SEQUENCE [LARGE SCALE GENOMIC DNA]</scope>
    <source>
        <strain evidence="3">MED-G24</strain>
    </source>
</reference>
<evidence type="ECO:0000313" key="4">
    <source>
        <dbReference type="Proteomes" id="UP000219327"/>
    </source>
</evidence>
<feature type="domain" description="DUF6644" evidence="2">
    <location>
        <begin position="30"/>
        <end position="161"/>
    </location>
</feature>
<dbReference type="AlphaFoldDB" id="A0A2A5WPT3"/>
<dbReference type="InterPro" id="IPR046586">
    <property type="entry name" value="DUF6644"/>
</dbReference>
<keyword evidence="1" id="KW-1133">Transmembrane helix</keyword>
<feature type="transmembrane region" description="Helical" evidence="1">
    <location>
        <begin position="98"/>
        <end position="119"/>
    </location>
</feature>
<feature type="transmembrane region" description="Helical" evidence="1">
    <location>
        <begin position="140"/>
        <end position="164"/>
    </location>
</feature>
<dbReference type="Pfam" id="PF20349">
    <property type="entry name" value="DUF6644"/>
    <property type="match status" value="1"/>
</dbReference>
<keyword evidence="1" id="KW-0472">Membrane</keyword>
<name>A0A2A5WPT3_9GAMM</name>
<evidence type="ECO:0000313" key="3">
    <source>
        <dbReference type="EMBL" id="PDH38257.1"/>
    </source>
</evidence>
<dbReference type="Proteomes" id="UP000219327">
    <property type="component" value="Unassembled WGS sequence"/>
</dbReference>
<sequence length="182" mass="21152">MSLLWFAEWLDTHEWSTALHESLWAYPIIESTHVLSIMWFVGTIIFVDLRLLGIYMTQTAVSEVTRRVLPWTVSGFVLTFVTGLLLFYAIPVRTYQSVFFRVKVIMLLVAFANILWFHYRLKVHQPEWDTRTKLPGNVRAAAMTSLSCWATVIVMGRMIAYNWFDCDRPQPDWVITLAGCVV</sequence>
<dbReference type="EMBL" id="NTKD01000038">
    <property type="protein sequence ID" value="PDH38257.1"/>
    <property type="molecule type" value="Genomic_DNA"/>
</dbReference>
<proteinExistence type="predicted"/>
<keyword evidence="1" id="KW-0812">Transmembrane</keyword>
<feature type="transmembrane region" description="Helical" evidence="1">
    <location>
        <begin position="24"/>
        <end position="47"/>
    </location>
</feature>
<organism evidence="3 4">
    <name type="scientific">OM182 bacterium MED-G24</name>
    <dbReference type="NCBI Taxonomy" id="1986255"/>
    <lineage>
        <taxon>Bacteria</taxon>
        <taxon>Pseudomonadati</taxon>
        <taxon>Pseudomonadota</taxon>
        <taxon>Gammaproteobacteria</taxon>
        <taxon>OMG group</taxon>
        <taxon>OM182 clade</taxon>
    </lineage>
</organism>
<protein>
    <recommendedName>
        <fullName evidence="2">DUF6644 domain-containing protein</fullName>
    </recommendedName>
</protein>